<evidence type="ECO:0000313" key="4">
    <source>
        <dbReference type="EMBL" id="KMU78070.1"/>
    </source>
</evidence>
<dbReference type="Proteomes" id="UP000054559">
    <property type="component" value="Unassembled WGS sequence"/>
</dbReference>
<dbReference type="GO" id="GO:0016491">
    <property type="term" value="F:oxidoreductase activity"/>
    <property type="evidence" value="ECO:0007669"/>
    <property type="project" value="UniProtKB-KW"/>
</dbReference>
<dbReference type="Gene3D" id="3.40.50.720">
    <property type="entry name" value="NAD(P)-binding Rossmann-like Domain"/>
    <property type="match status" value="1"/>
</dbReference>
<dbReference type="AlphaFoldDB" id="A0A0J8R195"/>
<dbReference type="SUPFAM" id="SSF51735">
    <property type="entry name" value="NAD(P)-binding Rossmann-fold domains"/>
    <property type="match status" value="1"/>
</dbReference>
<evidence type="ECO:0000256" key="2">
    <source>
        <dbReference type="ARBA" id="ARBA00022857"/>
    </source>
</evidence>
<dbReference type="InterPro" id="IPR051609">
    <property type="entry name" value="NmrA/Isoflavone_reductase-like"/>
</dbReference>
<evidence type="ECO:0000256" key="3">
    <source>
        <dbReference type="ARBA" id="ARBA00023002"/>
    </source>
</evidence>
<dbReference type="PANTHER" id="PTHR47706:SF4">
    <property type="entry name" value="NMRA-LIKE DOMAIN-CONTAINING PROTEIN"/>
    <property type="match status" value="1"/>
</dbReference>
<keyword evidence="2" id="KW-0521">NADP</keyword>
<sequence length="342" mass="38240">MHGARSPVLRDARAATEQLRELNACLTGGENERAAYAAAIDRLWECYEEALCIPSDWVMTISWPFYVPELYIELLTQKRPLALLRSPTRKLKFSLSVCHGSPAILTFIRVSDYTASSIQAILDGTNATALFSFLHSNDPRSYNTAQEAMLAASRASKSCRRFVPSDYGGDIDRFPGLPRFYEPTHRAFRENILRHETEIEWTAANHGWFMDYFVQGSKVDPTTLPYGFSGRSPATAGQGENDNNSKDIDFSIPRSYMKPLPGIWPLDLDSFTATRLGTGNEAIGWTSARDVARALVRLVQAPAGSWEKHTYVAGEIGTWYQAISKVEKFLGRKFVVVDPPSE</sequence>
<organism evidence="4 5">
    <name type="scientific">Coccidioides immitis RMSCC 3703</name>
    <dbReference type="NCBI Taxonomy" id="454286"/>
    <lineage>
        <taxon>Eukaryota</taxon>
        <taxon>Fungi</taxon>
        <taxon>Dikarya</taxon>
        <taxon>Ascomycota</taxon>
        <taxon>Pezizomycotina</taxon>
        <taxon>Eurotiomycetes</taxon>
        <taxon>Eurotiomycetidae</taxon>
        <taxon>Onygenales</taxon>
        <taxon>Onygenaceae</taxon>
        <taxon>Coccidioides</taxon>
    </lineage>
</organism>
<protein>
    <submittedName>
        <fullName evidence="4">Uncharacterized protein</fullName>
    </submittedName>
</protein>
<comment type="similarity">
    <text evidence="1">Belongs to the NmrA-type oxidoreductase family. Isoflavone reductase subfamily.</text>
</comment>
<accession>A0A0J8R195</accession>
<dbReference type="InterPro" id="IPR036291">
    <property type="entry name" value="NAD(P)-bd_dom_sf"/>
</dbReference>
<evidence type="ECO:0000313" key="5">
    <source>
        <dbReference type="Proteomes" id="UP000054559"/>
    </source>
</evidence>
<dbReference type="EMBL" id="DS268159">
    <property type="protein sequence ID" value="KMU78070.1"/>
    <property type="molecule type" value="Genomic_DNA"/>
</dbReference>
<dbReference type="PANTHER" id="PTHR47706">
    <property type="entry name" value="NMRA-LIKE FAMILY PROTEIN"/>
    <property type="match status" value="1"/>
</dbReference>
<dbReference type="OrthoDB" id="419598at2759"/>
<proteinExistence type="inferred from homology"/>
<keyword evidence="3" id="KW-0560">Oxidoreductase</keyword>
<evidence type="ECO:0000256" key="1">
    <source>
        <dbReference type="ARBA" id="ARBA00005725"/>
    </source>
</evidence>
<name>A0A0J8R195_COCIT</name>
<reference evidence="5" key="1">
    <citation type="journal article" date="2010" name="Genome Res.">
        <title>Population genomic sequencing of Coccidioides fungi reveals recent hybridization and transposon control.</title>
        <authorList>
            <person name="Neafsey D.E."/>
            <person name="Barker B.M."/>
            <person name="Sharpton T.J."/>
            <person name="Stajich J.E."/>
            <person name="Park D.J."/>
            <person name="Whiston E."/>
            <person name="Hung C.-Y."/>
            <person name="McMahan C."/>
            <person name="White J."/>
            <person name="Sykes S."/>
            <person name="Heiman D."/>
            <person name="Young S."/>
            <person name="Zeng Q."/>
            <person name="Abouelleil A."/>
            <person name="Aftuck L."/>
            <person name="Bessette D."/>
            <person name="Brown A."/>
            <person name="FitzGerald M."/>
            <person name="Lui A."/>
            <person name="Macdonald J.P."/>
            <person name="Priest M."/>
            <person name="Orbach M.J."/>
            <person name="Galgiani J.N."/>
            <person name="Kirkland T.N."/>
            <person name="Cole G.T."/>
            <person name="Birren B.W."/>
            <person name="Henn M.R."/>
            <person name="Taylor J.W."/>
            <person name="Rounsley S.D."/>
        </authorList>
    </citation>
    <scope>NUCLEOTIDE SEQUENCE [LARGE SCALE GENOMIC DNA]</scope>
    <source>
        <strain evidence="5">RMSCC 3703</strain>
    </source>
</reference>
<gene>
    <name evidence="4" type="ORF">CISG_06832</name>
</gene>